<name>A0ABW0R9I2_9BACL</name>
<keyword evidence="2 3" id="KW-0378">Hydrolase</keyword>
<proteinExistence type="inferred from homology"/>
<evidence type="ECO:0000256" key="1">
    <source>
        <dbReference type="ARBA" id="ARBA00005622"/>
    </source>
</evidence>
<dbReference type="InterPro" id="IPR000801">
    <property type="entry name" value="Esterase-like"/>
</dbReference>
<dbReference type="PANTHER" id="PTHR40841:SF2">
    <property type="entry name" value="SIDEROPHORE-DEGRADING ESTERASE (EUROFUNG)"/>
    <property type="match status" value="1"/>
</dbReference>
<gene>
    <name evidence="3" type="ORF">ACFPOH_06450</name>
</gene>
<comment type="similarity">
    <text evidence="1">Belongs to the esterase D family.</text>
</comment>
<reference evidence="4" key="1">
    <citation type="journal article" date="2019" name="Int. J. Syst. Evol. Microbiol.">
        <title>The Global Catalogue of Microorganisms (GCM) 10K type strain sequencing project: providing services to taxonomists for standard genome sequencing and annotation.</title>
        <authorList>
            <consortium name="The Broad Institute Genomics Platform"/>
            <consortium name="The Broad Institute Genome Sequencing Center for Infectious Disease"/>
            <person name="Wu L."/>
            <person name="Ma J."/>
        </authorList>
    </citation>
    <scope>NUCLEOTIDE SEQUENCE [LARGE SCALE GENOMIC DNA]</scope>
    <source>
        <strain evidence="4">CCUG 56331</strain>
    </source>
</reference>
<evidence type="ECO:0000313" key="4">
    <source>
        <dbReference type="Proteomes" id="UP001595978"/>
    </source>
</evidence>
<evidence type="ECO:0000256" key="2">
    <source>
        <dbReference type="ARBA" id="ARBA00022801"/>
    </source>
</evidence>
<dbReference type="EMBL" id="JBHSNQ010000050">
    <property type="protein sequence ID" value="MFC5541421.1"/>
    <property type="molecule type" value="Genomic_DNA"/>
</dbReference>
<dbReference type="InterPro" id="IPR029058">
    <property type="entry name" value="AB_hydrolase_fold"/>
</dbReference>
<dbReference type="PANTHER" id="PTHR40841">
    <property type="entry name" value="SIDEROPHORE TRIACETYLFUSARININE C ESTERASE"/>
    <property type="match status" value="1"/>
</dbReference>
<protein>
    <submittedName>
        <fullName evidence="3">Alpha/beta hydrolase</fullName>
    </submittedName>
</protein>
<organism evidence="3 4">
    <name type="scientific">Ureibacillus suwonensis</name>
    <dbReference type="NCBI Taxonomy" id="313007"/>
    <lineage>
        <taxon>Bacteria</taxon>
        <taxon>Bacillati</taxon>
        <taxon>Bacillota</taxon>
        <taxon>Bacilli</taxon>
        <taxon>Bacillales</taxon>
        <taxon>Caryophanaceae</taxon>
        <taxon>Ureibacillus</taxon>
    </lineage>
</organism>
<accession>A0ABW0R9I2</accession>
<dbReference type="GO" id="GO:0016787">
    <property type="term" value="F:hydrolase activity"/>
    <property type="evidence" value="ECO:0007669"/>
    <property type="project" value="UniProtKB-KW"/>
</dbReference>
<dbReference type="Proteomes" id="UP001595978">
    <property type="component" value="Unassembled WGS sequence"/>
</dbReference>
<keyword evidence="4" id="KW-1185">Reference proteome</keyword>
<comment type="caution">
    <text evidence="3">The sequence shown here is derived from an EMBL/GenBank/DDBJ whole genome shotgun (WGS) entry which is preliminary data.</text>
</comment>
<dbReference type="SUPFAM" id="SSF53474">
    <property type="entry name" value="alpha/beta-Hydrolases"/>
    <property type="match status" value="1"/>
</dbReference>
<evidence type="ECO:0000313" key="3">
    <source>
        <dbReference type="EMBL" id="MFC5541421.1"/>
    </source>
</evidence>
<dbReference type="RefSeq" id="WP_390309093.1">
    <property type="nucleotide sequence ID" value="NZ_JBHSNQ010000050.1"/>
</dbReference>
<dbReference type="InterPro" id="IPR052558">
    <property type="entry name" value="Siderophore_Hydrolase_D"/>
</dbReference>
<dbReference type="Gene3D" id="3.40.50.1820">
    <property type="entry name" value="alpha/beta hydrolase"/>
    <property type="match status" value="1"/>
</dbReference>
<dbReference type="Pfam" id="PF00756">
    <property type="entry name" value="Esterase"/>
    <property type="match status" value="1"/>
</dbReference>
<sequence>MKIFSKYIEYEYNLELFIPEHIDEHTPVYYILDGSFYFYFARDTIRLQSLNTLKTKVEKAVVVGICHQADDIRERRFLDFTGPAESYIYPERMKDKLPPAVGGADKFHEFLEKECKPFIYKYLSFVPNKEVLFGHSLSGYYVLWTLLHHPESFQELIAISPSLWWNGQELLKKVRERKFPAAPGVFLAVGEQETMIIDDVKVMYHLLKERINKLDVYVGSEENHASIVPHVISRAFRFVGGIEEKSETSKLNLNLS</sequence>